<feature type="domain" description="N-acetyltransferase" evidence="1">
    <location>
        <begin position="5"/>
        <end position="172"/>
    </location>
</feature>
<evidence type="ECO:0000313" key="3">
    <source>
        <dbReference type="Proteomes" id="UP001527099"/>
    </source>
</evidence>
<keyword evidence="3" id="KW-1185">Reference proteome</keyword>
<dbReference type="SUPFAM" id="SSF55729">
    <property type="entry name" value="Acyl-CoA N-acyltransferases (Nat)"/>
    <property type="match status" value="1"/>
</dbReference>
<reference evidence="2 3" key="1">
    <citation type="submission" date="2022-05" db="EMBL/GenBank/DDBJ databases">
        <title>Genome Sequencing of Bee-Associated Microbes.</title>
        <authorList>
            <person name="Dunlap C."/>
        </authorList>
    </citation>
    <scope>NUCLEOTIDE SEQUENCE [LARGE SCALE GENOMIC DNA]</scope>
    <source>
        <strain evidence="2 3">NRRL B-14421</strain>
    </source>
</reference>
<gene>
    <name evidence="2" type="ORF">M5X19_26915</name>
</gene>
<sequence length="172" mass="20449">MNIEIEMIPYEEKTVLYNLIQLYRYDSSEFDGHVLNNHGLYLYKYFDHQWTDEYRRPIIVKVDGETAGFVLISLGVPKEYMKLSTAEKTNSISDFFIMRKYRRKGVGSKVAYSLLERFIGTWEIRQTAANQPAYTFWKQIISKYKQNNGYQEKFLQNEKWNGPVFVFESGMD</sequence>
<dbReference type="Pfam" id="PF00583">
    <property type="entry name" value="Acetyltransf_1"/>
    <property type="match status" value="1"/>
</dbReference>
<keyword evidence="2" id="KW-0808">Transferase</keyword>
<dbReference type="Gene3D" id="3.40.630.30">
    <property type="match status" value="1"/>
</dbReference>
<organism evidence="2 3">
    <name type="scientific">Paenibacillus alginolyticus</name>
    <dbReference type="NCBI Taxonomy" id="59839"/>
    <lineage>
        <taxon>Bacteria</taxon>
        <taxon>Bacillati</taxon>
        <taxon>Bacillota</taxon>
        <taxon>Bacilli</taxon>
        <taxon>Bacillales</taxon>
        <taxon>Paenibacillaceae</taxon>
        <taxon>Paenibacillus</taxon>
    </lineage>
</organism>
<dbReference type="EMBL" id="JAMDMX010000102">
    <property type="protein sequence ID" value="MCY9696506.1"/>
    <property type="molecule type" value="Genomic_DNA"/>
</dbReference>
<protein>
    <submittedName>
        <fullName evidence="2">GNAT family N-acetyltransferase</fullName>
        <ecNumber evidence="2">2.3.1.-</ecNumber>
    </submittedName>
</protein>
<dbReference type="CDD" id="cd04301">
    <property type="entry name" value="NAT_SF"/>
    <property type="match status" value="1"/>
</dbReference>
<name>A0ABT4GJZ0_9BACL</name>
<dbReference type="Proteomes" id="UP001527099">
    <property type="component" value="Unassembled WGS sequence"/>
</dbReference>
<evidence type="ECO:0000259" key="1">
    <source>
        <dbReference type="PROSITE" id="PS51186"/>
    </source>
</evidence>
<comment type="caution">
    <text evidence="2">The sequence shown here is derived from an EMBL/GenBank/DDBJ whole genome shotgun (WGS) entry which is preliminary data.</text>
</comment>
<dbReference type="InterPro" id="IPR000182">
    <property type="entry name" value="GNAT_dom"/>
</dbReference>
<dbReference type="EC" id="2.3.1.-" evidence="2"/>
<proteinExistence type="predicted"/>
<keyword evidence="2" id="KW-0012">Acyltransferase</keyword>
<dbReference type="RefSeq" id="WP_268617589.1">
    <property type="nucleotide sequence ID" value="NZ_JAMDMX010000102.1"/>
</dbReference>
<evidence type="ECO:0000313" key="2">
    <source>
        <dbReference type="EMBL" id="MCY9696506.1"/>
    </source>
</evidence>
<accession>A0ABT4GJZ0</accession>
<dbReference type="PROSITE" id="PS51186">
    <property type="entry name" value="GNAT"/>
    <property type="match status" value="1"/>
</dbReference>
<dbReference type="InterPro" id="IPR016181">
    <property type="entry name" value="Acyl_CoA_acyltransferase"/>
</dbReference>
<dbReference type="GO" id="GO:0016746">
    <property type="term" value="F:acyltransferase activity"/>
    <property type="evidence" value="ECO:0007669"/>
    <property type="project" value="UniProtKB-KW"/>
</dbReference>